<dbReference type="AlphaFoldDB" id="A0A5T6L224"/>
<comment type="caution">
    <text evidence="1">The sequence shown here is derived from an EMBL/GenBank/DDBJ whole genome shotgun (WGS) entry which is preliminary data.</text>
</comment>
<accession>A0A5T6L224</accession>
<dbReference type="EMBL" id="AAGJLM010000002">
    <property type="protein sequence ID" value="EBO7333068.1"/>
    <property type="molecule type" value="Genomic_DNA"/>
</dbReference>
<proteinExistence type="predicted"/>
<organism evidence="1">
    <name type="scientific">Salmonella enterica</name>
    <name type="common">Salmonella choleraesuis</name>
    <dbReference type="NCBI Taxonomy" id="28901"/>
    <lineage>
        <taxon>Bacteria</taxon>
        <taxon>Pseudomonadati</taxon>
        <taxon>Pseudomonadota</taxon>
        <taxon>Gammaproteobacteria</taxon>
        <taxon>Enterobacterales</taxon>
        <taxon>Enterobacteriaceae</taxon>
        <taxon>Salmonella</taxon>
    </lineage>
</organism>
<evidence type="ECO:0000313" key="1">
    <source>
        <dbReference type="EMBL" id="EBM3286316.1"/>
    </source>
</evidence>
<sequence>MEPDGANILRDTGLISARQIPVTLMKYQPAEGVQTLFHRVNPVLNQGLTVCISRKRGRVWSENIKPFLLISGGSGMNLVHHVDF</sequence>
<name>A0A5T6L224_SALER</name>
<evidence type="ECO:0000313" key="2">
    <source>
        <dbReference type="EMBL" id="EBO7333068.1"/>
    </source>
</evidence>
<gene>
    <name evidence="2" type="ORF">D0O76_05770</name>
    <name evidence="1" type="ORF">DXI57_24560</name>
</gene>
<reference evidence="1" key="1">
    <citation type="submission" date="2018-07" db="EMBL/GenBank/DDBJ databases">
        <authorList>
            <consortium name="PulseNet: The National Subtyping Network for Foodborne Disease Surveillance"/>
            <person name="Tarr C.L."/>
            <person name="Trees E."/>
            <person name="Katz L.S."/>
            <person name="Carleton-Romer H.A."/>
            <person name="Stroika S."/>
            <person name="Kucerova Z."/>
            <person name="Roache K.F."/>
            <person name="Sabol A.L."/>
            <person name="Besser J."/>
            <person name="Gerner-Smidt P."/>
        </authorList>
    </citation>
    <scope>NUCLEOTIDE SEQUENCE</scope>
    <source>
        <strain evidence="1">PNUSAS047368</strain>
        <strain evidence="2">PNUSAS049711</strain>
    </source>
</reference>
<protein>
    <submittedName>
        <fullName evidence="1">Uncharacterized protein</fullName>
    </submittedName>
</protein>
<dbReference type="EMBL" id="AAGCDT010000020">
    <property type="protein sequence ID" value="EBM3286316.1"/>
    <property type="molecule type" value="Genomic_DNA"/>
</dbReference>